<organism evidence="2 3">
    <name type="scientific">Saccharopolyspora gloriosae</name>
    <dbReference type="NCBI Taxonomy" id="455344"/>
    <lineage>
        <taxon>Bacteria</taxon>
        <taxon>Bacillati</taxon>
        <taxon>Actinomycetota</taxon>
        <taxon>Actinomycetes</taxon>
        <taxon>Pseudonocardiales</taxon>
        <taxon>Pseudonocardiaceae</taxon>
        <taxon>Saccharopolyspora</taxon>
    </lineage>
</organism>
<dbReference type="PANTHER" id="PTHR12110:SF41">
    <property type="entry name" value="INOSOSE DEHYDRATASE"/>
    <property type="match status" value="1"/>
</dbReference>
<dbReference type="InterPro" id="IPR013022">
    <property type="entry name" value="Xyl_isomerase-like_TIM-brl"/>
</dbReference>
<reference evidence="2 3" key="1">
    <citation type="submission" date="2020-08" db="EMBL/GenBank/DDBJ databases">
        <title>Sequencing the genomes of 1000 actinobacteria strains.</title>
        <authorList>
            <person name="Klenk H.-P."/>
        </authorList>
    </citation>
    <scope>NUCLEOTIDE SEQUENCE [LARGE SCALE GENOMIC DNA]</scope>
    <source>
        <strain evidence="2 3">DSM 45582</strain>
    </source>
</reference>
<name>A0A840NR28_9PSEU</name>
<accession>A0A840NR28</accession>
<evidence type="ECO:0000259" key="1">
    <source>
        <dbReference type="Pfam" id="PF01261"/>
    </source>
</evidence>
<evidence type="ECO:0000313" key="3">
    <source>
        <dbReference type="Proteomes" id="UP000580474"/>
    </source>
</evidence>
<dbReference type="InterPro" id="IPR050312">
    <property type="entry name" value="IolE/XylAMocC-like"/>
</dbReference>
<keyword evidence="2" id="KW-0456">Lyase</keyword>
<proteinExistence type="predicted"/>
<gene>
    <name evidence="2" type="ORF">BJ969_003765</name>
</gene>
<dbReference type="InterPro" id="IPR036237">
    <property type="entry name" value="Xyl_isomerase-like_sf"/>
</dbReference>
<dbReference type="EMBL" id="JACHIV010000001">
    <property type="protein sequence ID" value="MBB5070677.1"/>
    <property type="molecule type" value="Genomic_DNA"/>
</dbReference>
<dbReference type="RefSeq" id="WP_184480467.1">
    <property type="nucleotide sequence ID" value="NZ_JACHIV010000001.1"/>
</dbReference>
<dbReference type="PANTHER" id="PTHR12110">
    <property type="entry name" value="HYDROXYPYRUVATE ISOMERASE"/>
    <property type="match status" value="1"/>
</dbReference>
<protein>
    <submittedName>
        <fullName evidence="2">Inosose dehydratase</fullName>
        <ecNumber evidence="2">4.2.1.44</ecNumber>
    </submittedName>
</protein>
<dbReference type="GO" id="GO:0050114">
    <property type="term" value="F:myo-inosose-2 dehydratase activity"/>
    <property type="evidence" value="ECO:0007669"/>
    <property type="project" value="UniProtKB-EC"/>
</dbReference>
<sequence>MSNGNAAEGRLRVGSAPDSWGVWFPQDERQPPWERFLDEVAEAGYRWVELGPYGYLPTDPRRLRDELARRELTLSAGTCFTAFHRGDVWDEMWAHVREVAGLTAALGAGHLVVIPEMWRDQASGEQLEDRALDDDAWRSLGAGIDRLARAVHEEFGLGLRFHPHADSHVDTQPNVERFLEMTDPDLVKLCLDTGHISYCGGNNLELIEKYPSRIGYLHLKQVDPRVLAGVRDEDLPFGPAVRRGVMCEPPNGVPELEPIIQATGDLDADLFAIVEQDLYPCDPEVPLPIARRTRDFLTRCGAGTG</sequence>
<dbReference type="AlphaFoldDB" id="A0A840NR28"/>
<keyword evidence="3" id="KW-1185">Reference proteome</keyword>
<dbReference type="Gene3D" id="3.20.20.150">
    <property type="entry name" value="Divalent-metal-dependent TIM barrel enzymes"/>
    <property type="match status" value="1"/>
</dbReference>
<dbReference type="EC" id="4.2.1.44" evidence="2"/>
<dbReference type="Pfam" id="PF01261">
    <property type="entry name" value="AP_endonuc_2"/>
    <property type="match status" value="1"/>
</dbReference>
<comment type="caution">
    <text evidence="2">The sequence shown here is derived from an EMBL/GenBank/DDBJ whole genome shotgun (WGS) entry which is preliminary data.</text>
</comment>
<dbReference type="Proteomes" id="UP000580474">
    <property type="component" value="Unassembled WGS sequence"/>
</dbReference>
<evidence type="ECO:0000313" key="2">
    <source>
        <dbReference type="EMBL" id="MBB5070677.1"/>
    </source>
</evidence>
<dbReference type="SUPFAM" id="SSF51658">
    <property type="entry name" value="Xylose isomerase-like"/>
    <property type="match status" value="1"/>
</dbReference>
<feature type="domain" description="Xylose isomerase-like TIM barrel" evidence="1">
    <location>
        <begin position="37"/>
        <end position="239"/>
    </location>
</feature>